<dbReference type="InterPro" id="IPR004800">
    <property type="entry name" value="KdsD/KpsF-type"/>
</dbReference>
<feature type="domain" description="CBS" evidence="8">
    <location>
        <begin position="267"/>
        <end position="323"/>
    </location>
</feature>
<evidence type="ECO:0000256" key="2">
    <source>
        <dbReference type="ARBA" id="ARBA00022737"/>
    </source>
</evidence>
<dbReference type="GO" id="GO:0097367">
    <property type="term" value="F:carbohydrate derivative binding"/>
    <property type="evidence" value="ECO:0007669"/>
    <property type="project" value="InterPro"/>
</dbReference>
<keyword evidence="10" id="KW-0413">Isomerase</keyword>
<dbReference type="Gene3D" id="3.10.580.10">
    <property type="entry name" value="CBS-domain"/>
    <property type="match status" value="1"/>
</dbReference>
<dbReference type="Gene3D" id="3.40.50.10490">
    <property type="entry name" value="Glucose-6-phosphate isomerase like protein, domain 1"/>
    <property type="match status" value="1"/>
</dbReference>
<keyword evidence="3 7" id="KW-0129">CBS domain</keyword>
<dbReference type="Pfam" id="PF00571">
    <property type="entry name" value="CBS"/>
    <property type="match status" value="2"/>
</dbReference>
<dbReference type="GO" id="GO:0005975">
    <property type="term" value="P:carbohydrate metabolic process"/>
    <property type="evidence" value="ECO:0007669"/>
    <property type="project" value="InterPro"/>
</dbReference>
<evidence type="ECO:0000259" key="8">
    <source>
        <dbReference type="PROSITE" id="PS51371"/>
    </source>
</evidence>
<dbReference type="RefSeq" id="WP_104936120.1">
    <property type="nucleotide sequence ID" value="NZ_CP021255.1"/>
</dbReference>
<evidence type="ECO:0000256" key="6">
    <source>
        <dbReference type="PIRSR" id="PIRSR004692-3"/>
    </source>
</evidence>
<dbReference type="OrthoDB" id="9762536at2"/>
<dbReference type="EMBL" id="CP021255">
    <property type="protein sequence ID" value="AVD70833.1"/>
    <property type="molecule type" value="Genomic_DNA"/>
</dbReference>
<dbReference type="InterPro" id="IPR000644">
    <property type="entry name" value="CBS_dom"/>
</dbReference>
<gene>
    <name evidence="10" type="ORF">CAY53_04510</name>
</gene>
<feature type="binding site" evidence="5">
    <location>
        <position position="72"/>
    </location>
    <ligand>
        <name>Zn(2+)</name>
        <dbReference type="ChEBI" id="CHEBI:29105"/>
    </ligand>
</feature>
<dbReference type="KEGG" id="deo:CAY53_04510"/>
<dbReference type="InterPro" id="IPR046342">
    <property type="entry name" value="CBS_dom_sf"/>
</dbReference>
<reference evidence="10 11" key="1">
    <citation type="journal article" date="2018" name="MBio">
        <title>Insights into the evolution of host association through the isolation and characterization of a novel human periodontal pathobiont, Desulfobulbus oralis.</title>
        <authorList>
            <person name="Cross K.L."/>
            <person name="Chirania P."/>
            <person name="Xiong W."/>
            <person name="Beall C.J."/>
            <person name="Elkins J.G."/>
            <person name="Giannone R.J."/>
            <person name="Griffen A.L."/>
            <person name="Guss A.M."/>
            <person name="Hettich R.L."/>
            <person name="Joshi S.S."/>
            <person name="Mokrzan E.M."/>
            <person name="Martin R.K."/>
            <person name="Zhulin I.B."/>
            <person name="Leys E.J."/>
            <person name="Podar M."/>
        </authorList>
    </citation>
    <scope>NUCLEOTIDE SEQUENCE [LARGE SCALE GENOMIC DNA]</scope>
    <source>
        <strain evidence="10 11">ORNL</strain>
    </source>
</reference>
<dbReference type="CDD" id="cd04604">
    <property type="entry name" value="CBS_pair_SIS_assoc"/>
    <property type="match status" value="1"/>
</dbReference>
<evidence type="ECO:0000256" key="5">
    <source>
        <dbReference type="PIRSR" id="PIRSR004692-2"/>
    </source>
</evidence>
<feature type="site" description="Catalytically relevant" evidence="6">
    <location>
        <position position="183"/>
    </location>
</feature>
<keyword evidence="5" id="KW-0862">Zinc</keyword>
<dbReference type="PANTHER" id="PTHR42745">
    <property type="match status" value="1"/>
</dbReference>
<dbReference type="SMART" id="SM00116">
    <property type="entry name" value="CBS"/>
    <property type="match status" value="2"/>
</dbReference>
<dbReference type="NCBIfam" id="TIGR00393">
    <property type="entry name" value="kpsF"/>
    <property type="match status" value="1"/>
</dbReference>
<feature type="domain" description="SIS" evidence="9">
    <location>
        <begin position="31"/>
        <end position="174"/>
    </location>
</feature>
<dbReference type="InterPro" id="IPR001347">
    <property type="entry name" value="SIS_dom"/>
</dbReference>
<evidence type="ECO:0000313" key="10">
    <source>
        <dbReference type="EMBL" id="AVD70833.1"/>
    </source>
</evidence>
<evidence type="ECO:0000256" key="3">
    <source>
        <dbReference type="ARBA" id="ARBA00023122"/>
    </source>
</evidence>
<dbReference type="Proteomes" id="UP000239867">
    <property type="component" value="Chromosome"/>
</dbReference>
<evidence type="ECO:0000256" key="7">
    <source>
        <dbReference type="PROSITE-ProRule" id="PRU00703"/>
    </source>
</evidence>
<dbReference type="PIRSF" id="PIRSF004692">
    <property type="entry name" value="KdsD_KpsF"/>
    <property type="match status" value="1"/>
</dbReference>
<dbReference type="InterPro" id="IPR050986">
    <property type="entry name" value="GutQ/KpsF_isomerases"/>
</dbReference>
<dbReference type="SUPFAM" id="SSF53697">
    <property type="entry name" value="SIS domain"/>
    <property type="match status" value="1"/>
</dbReference>
<keyword evidence="2" id="KW-0677">Repeat</keyword>
<dbReference type="Pfam" id="PF01380">
    <property type="entry name" value="SIS"/>
    <property type="match status" value="1"/>
</dbReference>
<feature type="domain" description="CBS" evidence="8">
    <location>
        <begin position="200"/>
        <end position="260"/>
    </location>
</feature>
<evidence type="ECO:0000256" key="1">
    <source>
        <dbReference type="ARBA" id="ARBA00008165"/>
    </source>
</evidence>
<comment type="similarity">
    <text evidence="1 4">Belongs to the SIS family. GutQ/KpsF subfamily.</text>
</comment>
<dbReference type="AlphaFoldDB" id="A0A2L1GMD3"/>
<organism evidence="10 11">
    <name type="scientific">Desulfobulbus oralis</name>
    <dbReference type="NCBI Taxonomy" id="1986146"/>
    <lineage>
        <taxon>Bacteria</taxon>
        <taxon>Pseudomonadati</taxon>
        <taxon>Thermodesulfobacteriota</taxon>
        <taxon>Desulfobulbia</taxon>
        <taxon>Desulfobulbales</taxon>
        <taxon>Desulfobulbaceae</taxon>
        <taxon>Desulfobulbus</taxon>
    </lineage>
</organism>
<dbReference type="PROSITE" id="PS51371">
    <property type="entry name" value="CBS"/>
    <property type="match status" value="2"/>
</dbReference>
<accession>A0A2L1GMD3</accession>
<dbReference type="PROSITE" id="PS51464">
    <property type="entry name" value="SIS"/>
    <property type="match status" value="1"/>
</dbReference>
<dbReference type="InterPro" id="IPR046348">
    <property type="entry name" value="SIS_dom_sf"/>
</dbReference>
<protein>
    <submittedName>
        <fullName evidence="10">Arabinose-5-phosphate isomerase</fullName>
    </submittedName>
</protein>
<feature type="site" description="Catalytically relevant" evidence="6">
    <location>
        <position position="142"/>
    </location>
</feature>
<dbReference type="InterPro" id="IPR035474">
    <property type="entry name" value="SIS_Kpsf"/>
</dbReference>
<feature type="site" description="Catalytically relevant" evidence="6">
    <location>
        <position position="49"/>
    </location>
</feature>
<dbReference type="CDD" id="cd05014">
    <property type="entry name" value="SIS_Kpsf"/>
    <property type="match status" value="1"/>
</dbReference>
<dbReference type="GO" id="GO:1901135">
    <property type="term" value="P:carbohydrate derivative metabolic process"/>
    <property type="evidence" value="ECO:0007669"/>
    <property type="project" value="InterPro"/>
</dbReference>
<dbReference type="GO" id="GO:0046872">
    <property type="term" value="F:metal ion binding"/>
    <property type="evidence" value="ECO:0007669"/>
    <property type="project" value="UniProtKB-KW"/>
</dbReference>
<proteinExistence type="inferred from homology"/>
<dbReference type="GO" id="GO:0019146">
    <property type="term" value="F:arabinose-5-phosphate isomerase activity"/>
    <property type="evidence" value="ECO:0007669"/>
    <property type="project" value="UniProtKB-ARBA"/>
</dbReference>
<evidence type="ECO:0000313" key="11">
    <source>
        <dbReference type="Proteomes" id="UP000239867"/>
    </source>
</evidence>
<evidence type="ECO:0000256" key="4">
    <source>
        <dbReference type="PIRNR" id="PIRNR004692"/>
    </source>
</evidence>
<dbReference type="FunFam" id="3.40.50.10490:FF:000011">
    <property type="entry name" value="Arabinose 5-phosphate isomerase"/>
    <property type="match status" value="1"/>
</dbReference>
<name>A0A2L1GMD3_9BACT</name>
<evidence type="ECO:0000259" key="9">
    <source>
        <dbReference type="PROSITE" id="PS51464"/>
    </source>
</evidence>
<keyword evidence="11" id="KW-1185">Reference proteome</keyword>
<sequence length="323" mass="34401">MSVSEAKKVLDIEVEGLRAVRDRLGPEFEQAVDLIMASPTKLVVTGIGKSGLVGQKIAATLNSTGTPALFLHPVEAMHGDLGLVAPTDVVLALSYSGETCELNQMLHSVQQRQAPIIALCGRPESSLGQLAQVVLNSAVPREACPLGLAPTTSTTAMLAIGDALAVVLLQRKHFRAEDFRRNHPGGSLGARLKVAIRDVMLSGDSVPQVRQEATLQEALAELNAKSLGAVFVTGRQGELVGIVTDGDLRRALSGGQAFDSLTLDQVMTVRPQTVYSDLLAADALSLMQRHEITVLAVLNREGHFLGMVHLHSLLGKGEFRFLV</sequence>
<dbReference type="PANTHER" id="PTHR42745:SF1">
    <property type="entry name" value="ARABINOSE 5-PHOSPHATE ISOMERASE KDSD"/>
    <property type="match status" value="1"/>
</dbReference>
<feature type="site" description="Catalytically relevant" evidence="6">
    <location>
        <position position="101"/>
    </location>
</feature>
<keyword evidence="5" id="KW-0479">Metal-binding</keyword>